<dbReference type="GO" id="GO:0016788">
    <property type="term" value="F:hydrolase activity, acting on ester bonds"/>
    <property type="evidence" value="ECO:0007669"/>
    <property type="project" value="InterPro"/>
</dbReference>
<dbReference type="InterPro" id="IPR001087">
    <property type="entry name" value="GDSL"/>
</dbReference>
<dbReference type="PROSITE" id="PS50294">
    <property type="entry name" value="WD_REPEATS_REGION"/>
    <property type="match status" value="2"/>
</dbReference>
<dbReference type="Proteomes" id="UP000000226">
    <property type="component" value="Chromosome 8"/>
</dbReference>
<evidence type="ECO:0000256" key="3">
    <source>
        <dbReference type="ARBA" id="ARBA00022737"/>
    </source>
</evidence>
<dbReference type="eggNOG" id="KOG0274">
    <property type="taxonomic scope" value="Eukaryota"/>
</dbReference>
<dbReference type="PROSITE" id="PS50181">
    <property type="entry name" value="FBOX"/>
    <property type="match status" value="1"/>
</dbReference>
<accession>V7B6Q1</accession>
<dbReference type="Pfam" id="PF00400">
    <property type="entry name" value="WD40"/>
    <property type="match status" value="2"/>
</dbReference>
<evidence type="ECO:0000256" key="4">
    <source>
        <dbReference type="PROSITE-ProRule" id="PRU00221"/>
    </source>
</evidence>
<evidence type="ECO:0000313" key="6">
    <source>
        <dbReference type="EMBL" id="ESW13577.1"/>
    </source>
</evidence>
<dbReference type="InterPro" id="IPR036047">
    <property type="entry name" value="F-box-like_dom_sf"/>
</dbReference>
<dbReference type="PROSITE" id="PS00678">
    <property type="entry name" value="WD_REPEATS_1"/>
    <property type="match status" value="1"/>
</dbReference>
<keyword evidence="2 4" id="KW-0853">WD repeat</keyword>
<feature type="domain" description="F-box" evidence="5">
    <location>
        <begin position="91"/>
        <end position="137"/>
    </location>
</feature>
<dbReference type="SMART" id="SM00320">
    <property type="entry name" value="WD40"/>
    <property type="match status" value="7"/>
</dbReference>
<dbReference type="InterPro" id="IPR001810">
    <property type="entry name" value="F-box_dom"/>
</dbReference>
<dbReference type="Pfam" id="PF12937">
    <property type="entry name" value="F-box-like"/>
    <property type="match status" value="1"/>
</dbReference>
<dbReference type="InterPro" id="IPR015943">
    <property type="entry name" value="WD40/YVTN_repeat-like_dom_sf"/>
</dbReference>
<feature type="repeat" description="WD" evidence="4">
    <location>
        <begin position="276"/>
        <end position="315"/>
    </location>
</feature>
<keyword evidence="3" id="KW-0677">Repeat</keyword>
<dbReference type="InterPro" id="IPR036514">
    <property type="entry name" value="SGNH_hydro_sf"/>
</dbReference>
<dbReference type="SMART" id="SM00256">
    <property type="entry name" value="FBOX"/>
    <property type="match status" value="1"/>
</dbReference>
<protein>
    <recommendedName>
        <fullName evidence="5">F-box domain-containing protein</fullName>
    </recommendedName>
</protein>
<name>V7B6Q1_PHAVU</name>
<evidence type="ECO:0000259" key="5">
    <source>
        <dbReference type="PROSITE" id="PS50181"/>
    </source>
</evidence>
<dbReference type="OMA" id="EMACERD"/>
<dbReference type="PROSITE" id="PS50082">
    <property type="entry name" value="WD_REPEATS_2"/>
    <property type="match status" value="2"/>
</dbReference>
<evidence type="ECO:0000256" key="2">
    <source>
        <dbReference type="ARBA" id="ARBA00022574"/>
    </source>
</evidence>
<dbReference type="InterPro" id="IPR036322">
    <property type="entry name" value="WD40_repeat_dom_sf"/>
</dbReference>
<proteinExistence type="inferred from homology"/>
<dbReference type="EMBL" id="CM002295">
    <property type="protein sequence ID" value="ESW13577.1"/>
    <property type="molecule type" value="Genomic_DNA"/>
</dbReference>
<dbReference type="STRING" id="3885.V7B6Q1"/>
<reference evidence="7" key="1">
    <citation type="journal article" date="2014" name="Nat. Genet.">
        <title>A reference genome for common bean and genome-wide analysis of dual domestications.</title>
        <authorList>
            <person name="Schmutz J."/>
            <person name="McClean P.E."/>
            <person name="Mamidi S."/>
            <person name="Wu G.A."/>
            <person name="Cannon S.B."/>
            <person name="Grimwood J."/>
            <person name="Jenkins J."/>
            <person name="Shu S."/>
            <person name="Song Q."/>
            <person name="Chavarro C."/>
            <person name="Torres-Torres M."/>
            <person name="Geffroy V."/>
            <person name="Moghaddam S.M."/>
            <person name="Gao D."/>
            <person name="Abernathy B."/>
            <person name="Barry K."/>
            <person name="Blair M."/>
            <person name="Brick M.A."/>
            <person name="Chovatia M."/>
            <person name="Gepts P."/>
            <person name="Goodstein D.M."/>
            <person name="Gonzales M."/>
            <person name="Hellsten U."/>
            <person name="Hyten D.L."/>
            <person name="Jia G."/>
            <person name="Kelly J.D."/>
            <person name="Kudrna D."/>
            <person name="Lee R."/>
            <person name="Richard M.M."/>
            <person name="Miklas P.N."/>
            <person name="Osorno J.M."/>
            <person name="Rodrigues J."/>
            <person name="Thareau V."/>
            <person name="Urrea C.A."/>
            <person name="Wang M."/>
            <person name="Yu Y."/>
            <person name="Zhang M."/>
            <person name="Wing R.A."/>
            <person name="Cregan P.B."/>
            <person name="Rokhsar D.S."/>
            <person name="Jackson S.A."/>
        </authorList>
    </citation>
    <scope>NUCLEOTIDE SEQUENCE [LARGE SCALE GENOMIC DNA]</scope>
    <source>
        <strain evidence="7">cv. G19833</strain>
    </source>
</reference>
<sequence>MAFECLNRTGVSQNLAEFVANPDIDTVEPNQLSSKSFTEGVATKNLFPDSRPGKSVKLKGASKISSKKGIKAPGSGLNQSSIPGDVVLNCGLSITDLPSALISEILSCLDPKDLGIVSCVSTIFQRVASEHHAWKHFYCQWWGLPTASLAVDDDKSWKEIFVEREFRSKTFMGRYSMEVLYGHTEGVKTVFLLASAKLIFTSGYDSVVRMWDMENGLSIASSRPLGCTIRAVAADRKLLVAGGTDGFILCWRAVEGLPHLFELRASQNHQNTEVRLWGHEGPITSLALDLTRIYSGSWDTTVRVWDRDSMKCTAVLRHSDWVWALVPHDTSVASTSGSDVYIWDTSSGALMTIVSNAHVGNTYALARSHTGDFLFTGGENGAIHMYEIVNDGYECEAWHVCTWVPHSAAVYSLAFEFPWLVSASSDGKLALIDVRKLLKSSKRALGKRVSKPPQRMLHGFKSNLFSVDIGADRIVCGGEEGVIRIWNFTEALEIERRARKLRGIRLENRMRRRKLQTELSNDQCSVAAKKNSVTCIWPNKRGMSGKLKAYIVHGQHTEKPIAPPNEKNDSHVSALYVLGDSSVDCGNNTLFYPLLHARLSLYPCNGSDATLLPQLLAEKIGLTSIRPFYGQNGSLEEVLGGLNFGSTQATIMNQGSNSHQSLNQQLRQVSETMQLLQLQLTEDTAFQFTKSSIFFLSFGKEDYIELFLHNSSSTNQTLQRGAQHFATILVNQMANAARYLYNANARKITCLGILPLGCTPRMAWELNSTSSAGDYNANGCVEHVNDMIFEYNRLLDEQIDKLNTEFPDAQMVFCDVYNGMMEIINEPRLYGFEDVKSACCGLGLNGAMIGCISMDMACDQASTHVWWDLFNPTQAVNKILADAAWSGQPIADLCRPISIHQLASMKV</sequence>
<comment type="similarity">
    <text evidence="1">Belongs to the 'GDSL' lipolytic enzyme family.</text>
</comment>
<organism evidence="6 7">
    <name type="scientific">Phaseolus vulgaris</name>
    <name type="common">Kidney bean</name>
    <name type="synonym">French bean</name>
    <dbReference type="NCBI Taxonomy" id="3885"/>
    <lineage>
        <taxon>Eukaryota</taxon>
        <taxon>Viridiplantae</taxon>
        <taxon>Streptophyta</taxon>
        <taxon>Embryophyta</taxon>
        <taxon>Tracheophyta</taxon>
        <taxon>Spermatophyta</taxon>
        <taxon>Magnoliopsida</taxon>
        <taxon>eudicotyledons</taxon>
        <taxon>Gunneridae</taxon>
        <taxon>Pentapetalae</taxon>
        <taxon>rosids</taxon>
        <taxon>fabids</taxon>
        <taxon>Fabales</taxon>
        <taxon>Fabaceae</taxon>
        <taxon>Papilionoideae</taxon>
        <taxon>50 kb inversion clade</taxon>
        <taxon>NPAAA clade</taxon>
        <taxon>indigoferoid/millettioid clade</taxon>
        <taxon>Phaseoleae</taxon>
        <taxon>Phaseolus</taxon>
    </lineage>
</organism>
<dbReference type="Gene3D" id="3.40.50.1110">
    <property type="entry name" value="SGNH hydrolase"/>
    <property type="match status" value="1"/>
</dbReference>
<dbReference type="AlphaFoldDB" id="V7B6Q1"/>
<evidence type="ECO:0000256" key="1">
    <source>
        <dbReference type="ARBA" id="ARBA00008668"/>
    </source>
</evidence>
<dbReference type="OrthoDB" id="190105at2759"/>
<dbReference type="PANTHER" id="PTHR19855">
    <property type="entry name" value="WD40 REPEAT PROTEIN 12, 37"/>
    <property type="match status" value="1"/>
</dbReference>
<dbReference type="SMR" id="V7B6Q1"/>
<dbReference type="CDD" id="cd00200">
    <property type="entry name" value="WD40"/>
    <property type="match status" value="1"/>
</dbReference>
<dbReference type="Gramene" id="ESW13577">
    <property type="protein sequence ID" value="ESW13577"/>
    <property type="gene ID" value="PHAVU_008G208100g"/>
</dbReference>
<dbReference type="Gene3D" id="1.20.1280.50">
    <property type="match status" value="1"/>
</dbReference>
<evidence type="ECO:0000313" key="7">
    <source>
        <dbReference type="Proteomes" id="UP000000226"/>
    </source>
</evidence>
<dbReference type="Pfam" id="PF00657">
    <property type="entry name" value="Lipase_GDSL"/>
    <property type="match status" value="1"/>
</dbReference>
<dbReference type="InterPro" id="IPR001680">
    <property type="entry name" value="WD40_rpt"/>
</dbReference>
<dbReference type="InterPro" id="IPR019775">
    <property type="entry name" value="WD40_repeat_CS"/>
</dbReference>
<dbReference type="Gene3D" id="2.130.10.10">
    <property type="entry name" value="YVTN repeat-like/Quinoprotein amine dehydrogenase"/>
    <property type="match status" value="2"/>
</dbReference>
<feature type="repeat" description="WD" evidence="4">
    <location>
        <begin position="180"/>
        <end position="221"/>
    </location>
</feature>
<dbReference type="SUPFAM" id="SSF50978">
    <property type="entry name" value="WD40 repeat-like"/>
    <property type="match status" value="1"/>
</dbReference>
<dbReference type="SUPFAM" id="SSF81383">
    <property type="entry name" value="F-box domain"/>
    <property type="match status" value="1"/>
</dbReference>
<gene>
    <name evidence="6" type="ORF">PHAVU_008G208100g</name>
</gene>
<dbReference type="PANTHER" id="PTHR19855:SF19">
    <property type="entry name" value="OS04G0619700 PROTEIN"/>
    <property type="match status" value="1"/>
</dbReference>
<keyword evidence="7" id="KW-1185">Reference proteome</keyword>